<dbReference type="AlphaFoldDB" id="A0A2J7ZSZ3"/>
<dbReference type="InterPro" id="IPR050390">
    <property type="entry name" value="C5-Methyltransferase"/>
</dbReference>
<proteinExistence type="predicted"/>
<sequence length="72" mass="7973">GFPDHYRLTGSVQCRHRQVGNAVPPPLARALGGQLLMALKERRTRDAQESAEQLNALRVRRQQQKQGAAAAK</sequence>
<dbReference type="InterPro" id="IPR001525">
    <property type="entry name" value="C5_MeTfrase"/>
</dbReference>
<evidence type="ECO:0000256" key="4">
    <source>
        <dbReference type="ARBA" id="ARBA00022679"/>
    </source>
</evidence>
<dbReference type="Pfam" id="PF00145">
    <property type="entry name" value="DNA_methylase"/>
    <property type="match status" value="1"/>
</dbReference>
<evidence type="ECO:0000256" key="2">
    <source>
        <dbReference type="ARBA" id="ARBA00011975"/>
    </source>
</evidence>
<keyword evidence="5" id="KW-0949">S-adenosyl-L-methionine</keyword>
<comment type="caution">
    <text evidence="9">The sequence shown here is derived from an EMBL/GenBank/DDBJ whole genome shotgun (WGS) entry which is preliminary data.</text>
</comment>
<name>A0A2J7ZSZ3_9CHLO</name>
<dbReference type="Gene3D" id="3.40.50.150">
    <property type="entry name" value="Vaccinia Virus protein VP39"/>
    <property type="match status" value="1"/>
</dbReference>
<dbReference type="EC" id="2.1.1.37" evidence="2"/>
<comment type="subcellular location">
    <subcellularLocation>
        <location evidence="1">Nucleus</location>
    </subcellularLocation>
</comment>
<dbReference type="GO" id="GO:0005634">
    <property type="term" value="C:nucleus"/>
    <property type="evidence" value="ECO:0007669"/>
    <property type="project" value="UniProtKB-SubCell"/>
</dbReference>
<keyword evidence="3 9" id="KW-0489">Methyltransferase</keyword>
<evidence type="ECO:0000256" key="5">
    <source>
        <dbReference type="ARBA" id="ARBA00022691"/>
    </source>
</evidence>
<keyword evidence="8" id="KW-0539">Nucleus</keyword>
<gene>
    <name evidence="9" type="ORF">TSOC_010584</name>
</gene>
<evidence type="ECO:0000313" key="10">
    <source>
        <dbReference type="Proteomes" id="UP000236333"/>
    </source>
</evidence>
<protein>
    <recommendedName>
        <fullName evidence="2">DNA (cytosine-5-)-methyltransferase</fullName>
        <ecNumber evidence="2">2.1.1.37</ecNumber>
    </recommendedName>
</protein>
<dbReference type="InterPro" id="IPR031303">
    <property type="entry name" value="C5_meth_CS"/>
</dbReference>
<dbReference type="InterPro" id="IPR029063">
    <property type="entry name" value="SAM-dependent_MTases_sf"/>
</dbReference>
<keyword evidence="4 9" id="KW-0808">Transferase</keyword>
<dbReference type="FunFam" id="3.40.50.150:FF:000108">
    <property type="entry name" value="DNA (cytosine-5)-methyltransferase"/>
    <property type="match status" value="1"/>
</dbReference>
<dbReference type="EMBL" id="PGGS01000511">
    <property type="protein sequence ID" value="PNH03378.1"/>
    <property type="molecule type" value="Genomic_DNA"/>
</dbReference>
<dbReference type="GO" id="GO:0044027">
    <property type="term" value="P:negative regulation of gene expression via chromosomal CpG island methylation"/>
    <property type="evidence" value="ECO:0007669"/>
    <property type="project" value="TreeGrafter"/>
</dbReference>
<dbReference type="PANTHER" id="PTHR10629">
    <property type="entry name" value="CYTOSINE-SPECIFIC METHYLTRANSFERASE"/>
    <property type="match status" value="1"/>
</dbReference>
<dbReference type="PROSITE" id="PS00095">
    <property type="entry name" value="C5_MTASE_2"/>
    <property type="match status" value="1"/>
</dbReference>
<dbReference type="OrthoDB" id="5376140at2759"/>
<accession>A0A2J7ZSZ3</accession>
<dbReference type="SUPFAM" id="SSF53335">
    <property type="entry name" value="S-adenosyl-L-methionine-dependent methyltransferases"/>
    <property type="match status" value="1"/>
</dbReference>
<dbReference type="GO" id="GO:0003886">
    <property type="term" value="F:DNA (cytosine-5-)-methyltransferase activity"/>
    <property type="evidence" value="ECO:0007669"/>
    <property type="project" value="UniProtKB-EC"/>
</dbReference>
<dbReference type="GO" id="GO:0032259">
    <property type="term" value="P:methylation"/>
    <property type="evidence" value="ECO:0007669"/>
    <property type="project" value="UniProtKB-KW"/>
</dbReference>
<evidence type="ECO:0000256" key="7">
    <source>
        <dbReference type="ARBA" id="ARBA00023125"/>
    </source>
</evidence>
<dbReference type="GO" id="GO:0003677">
    <property type="term" value="F:DNA binding"/>
    <property type="evidence" value="ECO:0007669"/>
    <property type="project" value="UniProtKB-KW"/>
</dbReference>
<dbReference type="Proteomes" id="UP000236333">
    <property type="component" value="Unassembled WGS sequence"/>
</dbReference>
<evidence type="ECO:0000313" key="9">
    <source>
        <dbReference type="EMBL" id="PNH03378.1"/>
    </source>
</evidence>
<keyword evidence="6" id="KW-0677">Repeat</keyword>
<evidence type="ECO:0000256" key="3">
    <source>
        <dbReference type="ARBA" id="ARBA00022603"/>
    </source>
</evidence>
<evidence type="ECO:0000256" key="6">
    <source>
        <dbReference type="ARBA" id="ARBA00022737"/>
    </source>
</evidence>
<keyword evidence="7" id="KW-0238">DNA-binding</keyword>
<dbReference type="PANTHER" id="PTHR10629:SF52">
    <property type="entry name" value="DNA (CYTOSINE-5)-METHYLTRANSFERASE 1"/>
    <property type="match status" value="1"/>
</dbReference>
<keyword evidence="10" id="KW-1185">Reference proteome</keyword>
<evidence type="ECO:0000256" key="8">
    <source>
        <dbReference type="ARBA" id="ARBA00023242"/>
    </source>
</evidence>
<feature type="non-terminal residue" evidence="9">
    <location>
        <position position="1"/>
    </location>
</feature>
<evidence type="ECO:0000256" key="1">
    <source>
        <dbReference type="ARBA" id="ARBA00004123"/>
    </source>
</evidence>
<organism evidence="9 10">
    <name type="scientific">Tetrabaena socialis</name>
    <dbReference type="NCBI Taxonomy" id="47790"/>
    <lineage>
        <taxon>Eukaryota</taxon>
        <taxon>Viridiplantae</taxon>
        <taxon>Chlorophyta</taxon>
        <taxon>core chlorophytes</taxon>
        <taxon>Chlorophyceae</taxon>
        <taxon>CS clade</taxon>
        <taxon>Chlamydomonadales</taxon>
        <taxon>Tetrabaenaceae</taxon>
        <taxon>Tetrabaena</taxon>
    </lineage>
</organism>
<reference evidence="9 10" key="1">
    <citation type="journal article" date="2017" name="Mol. Biol. Evol.">
        <title>The 4-celled Tetrabaena socialis nuclear genome reveals the essential components for genetic control of cell number at the origin of multicellularity in the volvocine lineage.</title>
        <authorList>
            <person name="Featherston J."/>
            <person name="Arakaki Y."/>
            <person name="Hanschen E.R."/>
            <person name="Ferris P.J."/>
            <person name="Michod R.E."/>
            <person name="Olson B.J.S.C."/>
            <person name="Nozaki H."/>
            <person name="Durand P.M."/>
        </authorList>
    </citation>
    <scope>NUCLEOTIDE SEQUENCE [LARGE SCALE GENOMIC DNA]</scope>
    <source>
        <strain evidence="9 10">NIES-571</strain>
    </source>
</reference>